<organism evidence="2 3">
    <name type="scientific">Desulfovibrio subterraneus</name>
    <dbReference type="NCBI Taxonomy" id="2718620"/>
    <lineage>
        <taxon>Bacteria</taxon>
        <taxon>Pseudomonadati</taxon>
        <taxon>Thermodesulfobacteriota</taxon>
        <taxon>Desulfovibrionia</taxon>
        <taxon>Desulfovibrionales</taxon>
        <taxon>Desulfovibrionaceae</taxon>
        <taxon>Desulfovibrio</taxon>
    </lineage>
</organism>
<dbReference type="InterPro" id="IPR055259">
    <property type="entry name" value="YkvP/CgeB_Glyco_trans-like"/>
</dbReference>
<dbReference type="Pfam" id="PF13524">
    <property type="entry name" value="Glyco_trans_1_2"/>
    <property type="match status" value="1"/>
</dbReference>
<dbReference type="RefSeq" id="WP_174405898.1">
    <property type="nucleotide sequence ID" value="NZ_BLVO01000013.1"/>
</dbReference>
<dbReference type="AlphaFoldDB" id="A0A7J0BKT6"/>
<dbReference type="Gene3D" id="3.40.50.2000">
    <property type="entry name" value="Glycogen Phosphorylase B"/>
    <property type="match status" value="1"/>
</dbReference>
<feature type="domain" description="Spore protein YkvP/CgeB glycosyl transferase-like" evidence="1">
    <location>
        <begin position="166"/>
        <end position="276"/>
    </location>
</feature>
<protein>
    <recommendedName>
        <fullName evidence="1">Spore protein YkvP/CgeB glycosyl transferase-like domain-containing protein</fullName>
    </recommendedName>
</protein>
<gene>
    <name evidence="2" type="ORF">DSM101010T_26610</name>
</gene>
<dbReference type="Proteomes" id="UP000503840">
    <property type="component" value="Unassembled WGS sequence"/>
</dbReference>
<comment type="caution">
    <text evidence="2">The sequence shown here is derived from an EMBL/GenBank/DDBJ whole genome shotgun (WGS) entry which is preliminary data.</text>
</comment>
<proteinExistence type="predicted"/>
<dbReference type="SUPFAM" id="SSF53756">
    <property type="entry name" value="UDP-Glycosyltransferase/glycogen phosphorylase"/>
    <property type="match status" value="1"/>
</dbReference>
<reference evidence="2 3" key="1">
    <citation type="submission" date="2020-05" db="EMBL/GenBank/DDBJ databases">
        <title>Draft genome sequence of Desulfovibrio sp. strain HN2T.</title>
        <authorList>
            <person name="Ueno A."/>
            <person name="Tamazawa S."/>
            <person name="Tamamura S."/>
            <person name="Murakami T."/>
            <person name="Kiyama T."/>
            <person name="Inomata H."/>
            <person name="Amano Y."/>
            <person name="Miyakawa K."/>
            <person name="Tamaki H."/>
            <person name="Naganuma T."/>
            <person name="Kaneko K."/>
        </authorList>
    </citation>
    <scope>NUCLEOTIDE SEQUENCE [LARGE SCALE GENOMIC DNA]</scope>
    <source>
        <strain evidence="2 3">HN2</strain>
    </source>
</reference>
<dbReference type="EMBL" id="BLVO01000013">
    <property type="protein sequence ID" value="GFM34296.1"/>
    <property type="molecule type" value="Genomic_DNA"/>
</dbReference>
<name>A0A7J0BKT6_9BACT</name>
<evidence type="ECO:0000313" key="3">
    <source>
        <dbReference type="Proteomes" id="UP000503840"/>
    </source>
</evidence>
<evidence type="ECO:0000259" key="1">
    <source>
        <dbReference type="Pfam" id="PF13524"/>
    </source>
</evidence>
<sequence>MKKLFWIGSPFFSGSLAECGWEVCAHNFEHTAVFGWGDIVSIAGWEPDVVVVADKSRPPFVLGMEKFPCLTVFYCVDSHIHSWYPLYAQGFDACLMSLKDHMPRMAGDFLPAERIWWFPAFAKNDDLPLPHTPEWDLLFVGTVNPQTTPKRHAFLQALKERVPSLHVTQGNYRQLYPKARLVLNFCEFGDLNFRVFEALGCGVCLVTPDIANGQPELFTNGEDLLTYPVHTEDSMDRLVATIEDALQDNGRCRHIAASGLAKVDSKHRARHRAQAFTDAVRALSAEETIKKRMHRASAIRSGALRLIYLLLAESVESSLLKQAYLRAAG</sequence>
<accession>A0A7J0BKT6</accession>
<keyword evidence="3" id="KW-1185">Reference proteome</keyword>
<evidence type="ECO:0000313" key="2">
    <source>
        <dbReference type="EMBL" id="GFM34296.1"/>
    </source>
</evidence>